<reference evidence="10 11" key="1">
    <citation type="submission" date="2017-01" db="EMBL/GenBank/DDBJ databases">
        <authorList>
            <person name="Mah S.A."/>
            <person name="Swanson W.J."/>
            <person name="Moy G.W."/>
            <person name="Vacquier V.D."/>
        </authorList>
    </citation>
    <scope>NUCLEOTIDE SEQUENCE [LARGE SCALE GENOMIC DNA]</scope>
    <source>
        <strain evidence="10 11">DSM 26375</strain>
    </source>
</reference>
<evidence type="ECO:0000256" key="4">
    <source>
        <dbReference type="ARBA" id="ARBA00022475"/>
    </source>
</evidence>
<dbReference type="GO" id="GO:0043190">
    <property type="term" value="C:ATP-binding cassette (ABC) transporter complex"/>
    <property type="evidence" value="ECO:0007669"/>
    <property type="project" value="InterPro"/>
</dbReference>
<dbReference type="GO" id="GO:0010043">
    <property type="term" value="P:response to zinc ion"/>
    <property type="evidence" value="ECO:0007669"/>
    <property type="project" value="TreeGrafter"/>
</dbReference>
<feature type="transmembrane region" description="Helical" evidence="9">
    <location>
        <begin position="169"/>
        <end position="192"/>
    </location>
</feature>
<feature type="transmembrane region" description="Helical" evidence="9">
    <location>
        <begin position="198"/>
        <end position="219"/>
    </location>
</feature>
<comment type="similarity">
    <text evidence="2 8">Belongs to the ABC-3 integral membrane protein family.</text>
</comment>
<dbReference type="RefSeq" id="WP_076530104.1">
    <property type="nucleotide sequence ID" value="NZ_BMEH01000002.1"/>
</dbReference>
<evidence type="ECO:0000256" key="2">
    <source>
        <dbReference type="ARBA" id="ARBA00008034"/>
    </source>
</evidence>
<evidence type="ECO:0000256" key="6">
    <source>
        <dbReference type="ARBA" id="ARBA00022989"/>
    </source>
</evidence>
<proteinExistence type="inferred from homology"/>
<dbReference type="EMBL" id="FTOT01000002">
    <property type="protein sequence ID" value="SIS75132.1"/>
    <property type="molecule type" value="Genomic_DNA"/>
</dbReference>
<dbReference type="Proteomes" id="UP000186141">
    <property type="component" value="Unassembled WGS sequence"/>
</dbReference>
<evidence type="ECO:0000256" key="8">
    <source>
        <dbReference type="RuleBase" id="RU003943"/>
    </source>
</evidence>
<feature type="transmembrane region" description="Helical" evidence="9">
    <location>
        <begin position="94"/>
        <end position="127"/>
    </location>
</feature>
<dbReference type="STRING" id="1086013.SAMN05421774_10236"/>
<accession>A0A1N7LMX1</accession>
<evidence type="ECO:0000313" key="10">
    <source>
        <dbReference type="EMBL" id="SIS75132.1"/>
    </source>
</evidence>
<keyword evidence="5 8" id="KW-0812">Transmembrane</keyword>
<sequence length="369" mass="37052">MTPGLDHTLGIVALGAAVLGATGGMLGSFAVLRRQSLLGDVLAHAALPGLCLGWLVAGRSVVPLMTGALLAGGLAALSVLAVGRFTRLKPDAALGIVLSVFFAAGVVMLSHVQAVGGAGAAGLSAFLFGQAAAMLQADLVAMAVVGGGAAVLVALFWKEIAAVCFDAPYARALGLPVGAIEALLTLLMAMAIVVGLQMVGVVLMTAMLIAPAVAARVWVSRLAPMVGLAAVFGVVAGVGGAVLSAGARGLATGPVVVLIATGIATVSLLLAPGRGVVWRLVRNRRLAARLEGLRVLDTLRAVAQAHGDPDYPAQTGMIAAAHGLPVDRQLRQLQAEGLVAAVCHPPEAAQHWVLTPEGRARLAMVGEKA</sequence>
<evidence type="ECO:0000256" key="9">
    <source>
        <dbReference type="SAM" id="Phobius"/>
    </source>
</evidence>
<dbReference type="SUPFAM" id="SSF81345">
    <property type="entry name" value="ABC transporter involved in vitamin B12 uptake, BtuC"/>
    <property type="match status" value="1"/>
</dbReference>
<gene>
    <name evidence="10" type="ORF">SAMN05421774_10236</name>
</gene>
<dbReference type="AlphaFoldDB" id="A0A1N7LMX1"/>
<name>A0A1N7LMX1_9RHOB</name>
<protein>
    <submittedName>
        <fullName evidence="10">Manganese/zinc/iron transport system permease protein</fullName>
    </submittedName>
</protein>
<dbReference type="GO" id="GO:0055085">
    <property type="term" value="P:transmembrane transport"/>
    <property type="evidence" value="ECO:0007669"/>
    <property type="project" value="InterPro"/>
</dbReference>
<feature type="transmembrane region" description="Helical" evidence="9">
    <location>
        <begin position="62"/>
        <end position="82"/>
    </location>
</feature>
<evidence type="ECO:0000256" key="1">
    <source>
        <dbReference type="ARBA" id="ARBA00004651"/>
    </source>
</evidence>
<dbReference type="Gene3D" id="1.10.3470.10">
    <property type="entry name" value="ABC transporter involved in vitamin B12 uptake, BtuC"/>
    <property type="match status" value="1"/>
</dbReference>
<dbReference type="PANTHER" id="PTHR30477">
    <property type="entry name" value="ABC-TRANSPORTER METAL-BINDING PROTEIN"/>
    <property type="match status" value="1"/>
</dbReference>
<dbReference type="CDD" id="cd06550">
    <property type="entry name" value="TM_ABC_iron-siderophores_like"/>
    <property type="match status" value="1"/>
</dbReference>
<comment type="subcellular location">
    <subcellularLocation>
        <location evidence="1 8">Cell membrane</location>
        <topology evidence="1 8">Multi-pass membrane protein</topology>
    </subcellularLocation>
</comment>
<keyword evidence="3 8" id="KW-0813">Transport</keyword>
<keyword evidence="11" id="KW-1185">Reference proteome</keyword>
<dbReference type="PANTHER" id="PTHR30477:SF3">
    <property type="entry name" value="METAL TRANSPORT SYSTEM MEMBRANE PROTEIN CT_069-RELATED"/>
    <property type="match status" value="1"/>
</dbReference>
<feature type="transmembrane region" description="Helical" evidence="9">
    <location>
        <begin position="139"/>
        <end position="157"/>
    </location>
</feature>
<keyword evidence="4" id="KW-1003">Cell membrane</keyword>
<evidence type="ECO:0000256" key="3">
    <source>
        <dbReference type="ARBA" id="ARBA00022448"/>
    </source>
</evidence>
<feature type="transmembrane region" description="Helical" evidence="9">
    <location>
        <begin position="12"/>
        <end position="32"/>
    </location>
</feature>
<keyword evidence="6 9" id="KW-1133">Transmembrane helix</keyword>
<evidence type="ECO:0000256" key="5">
    <source>
        <dbReference type="ARBA" id="ARBA00022692"/>
    </source>
</evidence>
<dbReference type="Pfam" id="PF00950">
    <property type="entry name" value="ABC-3"/>
    <property type="match status" value="1"/>
</dbReference>
<dbReference type="OrthoDB" id="9804300at2"/>
<dbReference type="InterPro" id="IPR001626">
    <property type="entry name" value="ABC_TroCD"/>
</dbReference>
<evidence type="ECO:0000256" key="7">
    <source>
        <dbReference type="ARBA" id="ARBA00023136"/>
    </source>
</evidence>
<feature type="transmembrane region" description="Helical" evidence="9">
    <location>
        <begin position="226"/>
        <end position="247"/>
    </location>
</feature>
<evidence type="ECO:0000313" key="11">
    <source>
        <dbReference type="Proteomes" id="UP000186141"/>
    </source>
</evidence>
<dbReference type="InterPro" id="IPR037294">
    <property type="entry name" value="ABC_BtuC-like"/>
</dbReference>
<feature type="transmembrane region" description="Helical" evidence="9">
    <location>
        <begin position="37"/>
        <end position="56"/>
    </location>
</feature>
<organism evidence="10 11">
    <name type="scientific">Gemmobacter megaterium</name>
    <dbReference type="NCBI Taxonomy" id="1086013"/>
    <lineage>
        <taxon>Bacteria</taxon>
        <taxon>Pseudomonadati</taxon>
        <taxon>Pseudomonadota</taxon>
        <taxon>Alphaproteobacteria</taxon>
        <taxon>Rhodobacterales</taxon>
        <taxon>Paracoccaceae</taxon>
        <taxon>Gemmobacter</taxon>
    </lineage>
</organism>
<keyword evidence="7 9" id="KW-0472">Membrane</keyword>
<feature type="transmembrane region" description="Helical" evidence="9">
    <location>
        <begin position="253"/>
        <end position="277"/>
    </location>
</feature>